<reference evidence="8 9" key="1">
    <citation type="submission" date="2020-12" db="EMBL/GenBank/DDBJ databases">
        <title>Oil enriched cultivation method for isolating marine PHA-producing bacteria.</title>
        <authorList>
            <person name="Zheng W."/>
            <person name="Yu S."/>
            <person name="Huang Y."/>
        </authorList>
    </citation>
    <scope>NUCLEOTIDE SEQUENCE [LARGE SCALE GENOMIC DNA]</scope>
    <source>
        <strain evidence="8 9">SN0-2</strain>
    </source>
</reference>
<feature type="transmembrane region" description="Helical" evidence="7">
    <location>
        <begin position="62"/>
        <end position="79"/>
    </location>
</feature>
<keyword evidence="4 7" id="KW-0812">Transmembrane</keyword>
<evidence type="ECO:0000313" key="8">
    <source>
        <dbReference type="EMBL" id="MBN8430294.1"/>
    </source>
</evidence>
<dbReference type="PANTHER" id="PTHR30509">
    <property type="entry name" value="P-HYDROXYBENZOIC ACID EFFLUX PUMP SUBUNIT-RELATED"/>
    <property type="match status" value="1"/>
</dbReference>
<keyword evidence="5 7" id="KW-1133">Transmembrane helix</keyword>
<feature type="transmembrane region" description="Helical" evidence="7">
    <location>
        <begin position="493"/>
        <end position="517"/>
    </location>
</feature>
<dbReference type="PANTHER" id="PTHR30509:SF9">
    <property type="entry name" value="MULTIDRUG RESISTANCE PROTEIN MDTO"/>
    <property type="match status" value="1"/>
</dbReference>
<evidence type="ECO:0000256" key="1">
    <source>
        <dbReference type="ARBA" id="ARBA00004651"/>
    </source>
</evidence>
<organism evidence="8 9">
    <name type="scientific">Microbulbifer salipaludis</name>
    <dbReference type="NCBI Taxonomy" id="187980"/>
    <lineage>
        <taxon>Bacteria</taxon>
        <taxon>Pseudomonadati</taxon>
        <taxon>Pseudomonadota</taxon>
        <taxon>Gammaproteobacteria</taxon>
        <taxon>Cellvibrionales</taxon>
        <taxon>Microbulbiferaceae</taxon>
        <taxon>Microbulbifer</taxon>
    </lineage>
</organism>
<evidence type="ECO:0000256" key="2">
    <source>
        <dbReference type="ARBA" id="ARBA00022448"/>
    </source>
</evidence>
<feature type="transmembrane region" description="Helical" evidence="7">
    <location>
        <begin position="393"/>
        <end position="412"/>
    </location>
</feature>
<gene>
    <name evidence="8" type="ORF">JF535_05430</name>
</gene>
<evidence type="ECO:0000256" key="5">
    <source>
        <dbReference type="ARBA" id="ARBA00022989"/>
    </source>
</evidence>
<evidence type="ECO:0000256" key="6">
    <source>
        <dbReference type="ARBA" id="ARBA00023136"/>
    </source>
</evidence>
<feature type="transmembrane region" description="Helical" evidence="7">
    <location>
        <begin position="109"/>
        <end position="133"/>
    </location>
</feature>
<comment type="caution">
    <text evidence="8">The sequence shown here is derived from an EMBL/GenBank/DDBJ whole genome shotgun (WGS) entry which is preliminary data.</text>
</comment>
<accession>A0ABS3E4Q7</accession>
<evidence type="ECO:0000256" key="4">
    <source>
        <dbReference type="ARBA" id="ARBA00022692"/>
    </source>
</evidence>
<dbReference type="Pfam" id="PF04632">
    <property type="entry name" value="FUSC"/>
    <property type="match status" value="1"/>
</dbReference>
<name>A0ABS3E4Q7_9GAMM</name>
<proteinExistence type="predicted"/>
<keyword evidence="6 7" id="KW-0472">Membrane</keyword>
<dbReference type="Proteomes" id="UP000664293">
    <property type="component" value="Unassembled WGS sequence"/>
</dbReference>
<feature type="transmembrane region" description="Helical" evidence="7">
    <location>
        <begin position="419"/>
        <end position="437"/>
    </location>
</feature>
<protein>
    <submittedName>
        <fullName evidence="8">FUSC family protein</fullName>
    </submittedName>
</protein>
<evidence type="ECO:0000256" key="7">
    <source>
        <dbReference type="SAM" id="Phobius"/>
    </source>
</evidence>
<evidence type="ECO:0000256" key="3">
    <source>
        <dbReference type="ARBA" id="ARBA00022475"/>
    </source>
</evidence>
<comment type="subcellular location">
    <subcellularLocation>
        <location evidence="1">Cell membrane</location>
        <topology evidence="1">Multi-pass membrane protein</topology>
    </subcellularLocation>
</comment>
<feature type="transmembrane region" description="Helical" evidence="7">
    <location>
        <begin position="368"/>
        <end position="387"/>
    </location>
</feature>
<keyword evidence="9" id="KW-1185">Reference proteome</keyword>
<dbReference type="EMBL" id="JAEKJR010000001">
    <property type="protein sequence ID" value="MBN8430294.1"/>
    <property type="molecule type" value="Genomic_DNA"/>
</dbReference>
<keyword evidence="3" id="KW-1003">Cell membrane</keyword>
<evidence type="ECO:0000313" key="9">
    <source>
        <dbReference type="Proteomes" id="UP000664293"/>
    </source>
</evidence>
<sequence length="714" mass="78121">MNVTILHSPATREALKTALAMVLTYWIALQANWDKPMWAGLAVALVSLDTLGLSLNKSALRMLGTLVAGVVALVLVGLFPQDRWLLMAALSLWVGCCTYMMLGSQRAYFWQVCGFVSVIICVGAATSSSGAFATAVLRAQETGLGVLVYSLVAMLVWPRHSDGQFLAAIAELHDKQLALYRHTVGGLTGSVDVAKTTALLGELTGLHQKVSGLLEASVADSYEIWERRCYWQRYVARGKAVTEGLERLALLAPGSAPLSLEKRIPALADFDTVIQQRFRALASRDHAGISETPQMAPALVAERRQLESLSLFDVGNLAVIRRQLTALDTLTSDLLSVKEDARSDQLGMKPAATANLIHEHWRLDADRLIAVARVMLSLWAAYLLYIYVEGVPAGATLVTLTGSLAMVLAAAPQVAPLRLVLPVLVTTLLAGVIYLFVMPNLIHFWQLALLLFAVTFGICRALSSPSAQAAKALAFSMFISVCSIQNAQTYSFLAIANIAMAFPIVLLLLALAAYFPTSPRPEQVFRRLLARFLRCAGDSFLQGNSAGYGRHRQRLAHALTTLPVEIATWSGRTPARYWPDGERQALDTLVQRIGALAFFIQTLAQELPVKRREPEALVHWRESVGGALVTLAGSLSGTERVDYRELSIQLHALLDSMEAEVRSEAAQRTQLDSDVVEQWLCRAGLLRGIGQSVVDIAETADKFSWRQWDEPRFY</sequence>
<keyword evidence="2" id="KW-0813">Transport</keyword>
<dbReference type="InterPro" id="IPR006726">
    <property type="entry name" value="PHBA_efflux_AaeB/fusaric-R"/>
</dbReference>
<feature type="transmembrane region" description="Helical" evidence="7">
    <location>
        <begin position="85"/>
        <end position="102"/>
    </location>
</feature>
<feature type="transmembrane region" description="Helical" evidence="7">
    <location>
        <begin position="443"/>
        <end position="462"/>
    </location>
</feature>